<dbReference type="Pfam" id="PF07534">
    <property type="entry name" value="TLD"/>
    <property type="match status" value="1"/>
</dbReference>
<dbReference type="CDD" id="cd18186">
    <property type="entry name" value="BTB_POZ_ZBTB_KLHL-like"/>
    <property type="match status" value="1"/>
</dbReference>
<reference evidence="3" key="1">
    <citation type="submission" date="2021-06" db="EMBL/GenBank/DDBJ databases">
        <authorList>
            <person name="Kallberg Y."/>
            <person name="Tangrot J."/>
            <person name="Rosling A."/>
        </authorList>
    </citation>
    <scope>NUCLEOTIDE SEQUENCE</scope>
    <source>
        <strain evidence="3">CL551</strain>
    </source>
</reference>
<proteinExistence type="predicted"/>
<dbReference type="AlphaFoldDB" id="A0A9N8ZTB1"/>
<dbReference type="InterPro" id="IPR000210">
    <property type="entry name" value="BTB/POZ_dom"/>
</dbReference>
<dbReference type="Gene3D" id="3.30.710.10">
    <property type="entry name" value="Potassium Channel Kv1.1, Chain A"/>
    <property type="match status" value="1"/>
</dbReference>
<dbReference type="PANTHER" id="PTHR24410">
    <property type="entry name" value="HL07962P-RELATED"/>
    <property type="match status" value="1"/>
</dbReference>
<evidence type="ECO:0000313" key="3">
    <source>
        <dbReference type="EMBL" id="CAG8507577.1"/>
    </source>
</evidence>
<dbReference type="InterPro" id="IPR011333">
    <property type="entry name" value="SKP1/BTB/POZ_sf"/>
</dbReference>
<evidence type="ECO:0000259" key="2">
    <source>
        <dbReference type="PROSITE" id="PS51886"/>
    </source>
</evidence>
<dbReference type="SMART" id="SM00584">
    <property type="entry name" value="TLDc"/>
    <property type="match status" value="1"/>
</dbReference>
<dbReference type="PANTHER" id="PTHR24410:SF23">
    <property type="entry name" value="BTB DOMAIN-CONTAINING PROTEIN-RELATED"/>
    <property type="match status" value="1"/>
</dbReference>
<evidence type="ECO:0000313" key="4">
    <source>
        <dbReference type="Proteomes" id="UP000789342"/>
    </source>
</evidence>
<dbReference type="InterPro" id="IPR006571">
    <property type="entry name" value="TLDc_dom"/>
</dbReference>
<dbReference type="PROSITE" id="PS51886">
    <property type="entry name" value="TLDC"/>
    <property type="match status" value="1"/>
</dbReference>
<comment type="caution">
    <text evidence="3">The sequence shown here is derived from an EMBL/GenBank/DDBJ whole genome shotgun (WGS) entry which is preliminary data.</text>
</comment>
<dbReference type="Pfam" id="PF00651">
    <property type="entry name" value="BTB"/>
    <property type="match status" value="1"/>
</dbReference>
<protein>
    <submittedName>
        <fullName evidence="3">8402_t:CDS:1</fullName>
    </submittedName>
</protein>
<feature type="domain" description="BTB" evidence="1">
    <location>
        <begin position="23"/>
        <end position="110"/>
    </location>
</feature>
<dbReference type="EMBL" id="CAJVPV010001765">
    <property type="protein sequence ID" value="CAG8507577.1"/>
    <property type="molecule type" value="Genomic_DNA"/>
</dbReference>
<organism evidence="3 4">
    <name type="scientific">Acaulospora morrowiae</name>
    <dbReference type="NCBI Taxonomy" id="94023"/>
    <lineage>
        <taxon>Eukaryota</taxon>
        <taxon>Fungi</taxon>
        <taxon>Fungi incertae sedis</taxon>
        <taxon>Mucoromycota</taxon>
        <taxon>Glomeromycotina</taxon>
        <taxon>Glomeromycetes</taxon>
        <taxon>Diversisporales</taxon>
        <taxon>Acaulosporaceae</taxon>
        <taxon>Acaulospora</taxon>
    </lineage>
</organism>
<dbReference type="InterPro" id="IPR051481">
    <property type="entry name" value="BTB-POZ/Galectin-3-binding"/>
</dbReference>
<dbReference type="SMART" id="SM00225">
    <property type="entry name" value="BTB"/>
    <property type="match status" value="1"/>
</dbReference>
<dbReference type="PROSITE" id="PS50097">
    <property type="entry name" value="BTB"/>
    <property type="match status" value="1"/>
</dbReference>
<feature type="domain" description="TLDc" evidence="2">
    <location>
        <begin position="356"/>
        <end position="528"/>
    </location>
</feature>
<accession>A0A9N8ZTB1</accession>
<gene>
    <name evidence="3" type="ORF">AMORRO_LOCUS3565</name>
</gene>
<evidence type="ECO:0000259" key="1">
    <source>
        <dbReference type="PROSITE" id="PS50097"/>
    </source>
</evidence>
<sequence>MSSKLLSSFSQDIANLLVNTEECDVIIHVGKEDPSLSTEFDKEFVSEGVRTFRAHSLILRARSNYFQTALSKQWARKEGDFNVLSQPNVAPEIFEIILGYIYSGAIVLSDRSINEILEILVAADELLLTDLLDFIQEYLVEIKNDWLHTYILQIYQVCLTRDSCSNLQEFILVAISSDPDLLFKSEHFLKIDESLLLPVLIRDDLDMAEDEVWDNLIKWGCAQNNLLHQSITPIISASIISSFSNLDDMDMDGTDNSEIRNHLHSTRSSISSVCSNDVNYDLSSWTSEDFSNLKSTLHECIPLIRFFQMSSSDLYDRVWPFRSILPPELEDDIVRCHLKLGSKPTFGTNTPRGNSTLMGHQHMSRIADWIDRNESPKYCGADVPYKFRLLLRGTRDGFDSKTFHRKCDDQGPTFVIMKIANSGEIIGGYNPIKWKIGNERLDTRESFLFSFGSKNRLEDAKLSRVTRSNYAILLKDENYGPCFGDKDLWMYGDFSVTDSCSSKEDDYETWITKHRKFAISEYEVFKIIRK</sequence>
<dbReference type="Proteomes" id="UP000789342">
    <property type="component" value="Unassembled WGS sequence"/>
</dbReference>
<name>A0A9N8ZTB1_9GLOM</name>
<dbReference type="SUPFAM" id="SSF54695">
    <property type="entry name" value="POZ domain"/>
    <property type="match status" value="1"/>
</dbReference>
<keyword evidence="4" id="KW-1185">Reference proteome</keyword>
<dbReference type="OrthoDB" id="298084at2759"/>